<proteinExistence type="predicted"/>
<sequence length="469" mass="52542">MDDNKEEEKIDVQEETEKYIIRNMESSLERPKYSAKRDRAKYDDLTKRKQFRDAQFGDKQTIKDPYTGETLHKSTKAAQNKYGKNRANYHTAQTDHTIPIETVYDKTRNNVFIDDNGIKKIVNIEKNYKEINGHLNQSKGSKSNIKTILKNKDLSTSTKKNMIQEQVKAEIAVDKEITKETLKGANKVGFESAMQGIKIGTIISTAQNATALAKGEEDFEEFVYNIGTDVARTGVTTYSMAIINKSIEGATRAAADKIKDKTEKTILKKAGEKVGGGLLKVANGNAIGEIVNITMEVGKSMKLYLDGDLDEAELIDNLSEKGSGMATALATTVAFEEIVQLSGMAARIAGVVVSTVGYMVGTAIYNQVKNKAIKIAELDENIEKYNNLAEQIKNYRQELERNLEQLQNKNTQKLMKSFKQIEQSILNNDVATFTNSLNDICNVFGKEVKFKTDQEFVDFWNDPDMVLEI</sequence>
<accession>A0A413RDM3</accession>
<evidence type="ECO:0000313" key="2">
    <source>
        <dbReference type="EMBL" id="RHA20891.1"/>
    </source>
</evidence>
<organism evidence="2 3">
    <name type="scientific">Eubacterium ventriosum</name>
    <dbReference type="NCBI Taxonomy" id="39496"/>
    <lineage>
        <taxon>Bacteria</taxon>
        <taxon>Bacillati</taxon>
        <taxon>Bacillota</taxon>
        <taxon>Clostridia</taxon>
        <taxon>Eubacteriales</taxon>
        <taxon>Eubacteriaceae</taxon>
        <taxon>Eubacterium</taxon>
    </lineage>
</organism>
<keyword evidence="1" id="KW-0175">Coiled coil</keyword>
<name>A0A413RDM3_9FIRM</name>
<feature type="coiled-coil region" evidence="1">
    <location>
        <begin position="368"/>
        <end position="416"/>
    </location>
</feature>
<evidence type="ECO:0000256" key="1">
    <source>
        <dbReference type="SAM" id="Coils"/>
    </source>
</evidence>
<gene>
    <name evidence="2" type="ORF">DW944_01595</name>
</gene>
<protein>
    <submittedName>
        <fullName evidence="2">Uncharacterized protein</fullName>
    </submittedName>
</protein>
<dbReference type="EMBL" id="QSFD01000001">
    <property type="protein sequence ID" value="RHA20891.1"/>
    <property type="molecule type" value="Genomic_DNA"/>
</dbReference>
<reference evidence="2 3" key="1">
    <citation type="submission" date="2018-08" db="EMBL/GenBank/DDBJ databases">
        <title>A genome reference for cultivated species of the human gut microbiota.</title>
        <authorList>
            <person name="Zou Y."/>
            <person name="Xue W."/>
            <person name="Luo G."/>
        </authorList>
    </citation>
    <scope>NUCLEOTIDE SEQUENCE [LARGE SCALE GENOMIC DNA]</scope>
    <source>
        <strain evidence="2 3">AM44-11BH</strain>
    </source>
</reference>
<comment type="caution">
    <text evidence="2">The sequence shown here is derived from an EMBL/GenBank/DDBJ whole genome shotgun (WGS) entry which is preliminary data.</text>
</comment>
<evidence type="ECO:0000313" key="3">
    <source>
        <dbReference type="Proteomes" id="UP000284779"/>
    </source>
</evidence>
<dbReference type="Proteomes" id="UP000284779">
    <property type="component" value="Unassembled WGS sequence"/>
</dbReference>
<keyword evidence="3" id="KW-1185">Reference proteome</keyword>
<dbReference type="AlphaFoldDB" id="A0A413RDM3"/>